<dbReference type="InterPro" id="IPR037401">
    <property type="entry name" value="SnoaL-like"/>
</dbReference>
<accession>A0AAP2DRI2</accession>
<keyword evidence="3" id="KW-1185">Reference proteome</keyword>
<sequence>MRTVCVIILAVCVAGCQPPGTDHDVNTAKAKQMFEAFNRHDWNAMASFYTEPASFLDPSFGMDHVSKTRNEIAAKYADLEKMFPDVHDEVTGLYASGDKVTVEFVSSGTAPDGSSFRLPIATILTFKDGLIVKDATYYDN</sequence>
<evidence type="ECO:0000259" key="1">
    <source>
        <dbReference type="Pfam" id="PF12680"/>
    </source>
</evidence>
<evidence type="ECO:0000313" key="2">
    <source>
        <dbReference type="EMBL" id="MBT1701165.1"/>
    </source>
</evidence>
<dbReference type="AlphaFoldDB" id="A0AAP2DRI2"/>
<dbReference type="SUPFAM" id="SSF54427">
    <property type="entry name" value="NTF2-like"/>
    <property type="match status" value="1"/>
</dbReference>
<comment type="caution">
    <text evidence="2">The sequence shown here is derived from an EMBL/GenBank/DDBJ whole genome shotgun (WGS) entry which is preliminary data.</text>
</comment>
<dbReference type="InterPro" id="IPR032710">
    <property type="entry name" value="NTF2-like_dom_sf"/>
</dbReference>
<feature type="domain" description="SnoaL-like" evidence="1">
    <location>
        <begin position="31"/>
        <end position="132"/>
    </location>
</feature>
<proteinExistence type="predicted"/>
<dbReference type="RefSeq" id="WP_254169851.1">
    <property type="nucleotide sequence ID" value="NZ_JAHESF010000059.1"/>
</dbReference>
<name>A0AAP2DRI2_9BACT</name>
<organism evidence="2 3">
    <name type="scientific">Chryseosolibacter histidini</name>
    <dbReference type="NCBI Taxonomy" id="2782349"/>
    <lineage>
        <taxon>Bacteria</taxon>
        <taxon>Pseudomonadati</taxon>
        <taxon>Bacteroidota</taxon>
        <taxon>Cytophagia</taxon>
        <taxon>Cytophagales</taxon>
        <taxon>Chryseotaleaceae</taxon>
        <taxon>Chryseosolibacter</taxon>
    </lineage>
</organism>
<dbReference type="Gene3D" id="3.10.450.50">
    <property type="match status" value="1"/>
</dbReference>
<reference evidence="2 3" key="1">
    <citation type="submission" date="2021-05" db="EMBL/GenBank/DDBJ databases">
        <title>A Polyphasic approach of four new species of the genus Ohtaekwangia: Ohtaekwangia histidinii sp. nov., Ohtaekwangia cretensis sp. nov., Ohtaekwangia indiensis sp. nov., Ohtaekwangia reichenbachii sp. nov. from diverse environment.</title>
        <authorList>
            <person name="Octaviana S."/>
        </authorList>
    </citation>
    <scope>NUCLEOTIDE SEQUENCE [LARGE SCALE GENOMIC DNA]</scope>
    <source>
        <strain evidence="2 3">PWU4</strain>
    </source>
</reference>
<dbReference type="EMBL" id="JAHESF010000059">
    <property type="protein sequence ID" value="MBT1701165.1"/>
    <property type="molecule type" value="Genomic_DNA"/>
</dbReference>
<gene>
    <name evidence="2" type="ORF">KK083_30015</name>
</gene>
<protein>
    <submittedName>
        <fullName evidence="2">Nuclear transport factor 2 family protein</fullName>
    </submittedName>
</protein>
<dbReference type="Pfam" id="PF12680">
    <property type="entry name" value="SnoaL_2"/>
    <property type="match status" value="1"/>
</dbReference>
<evidence type="ECO:0000313" key="3">
    <source>
        <dbReference type="Proteomes" id="UP001319200"/>
    </source>
</evidence>
<dbReference type="Proteomes" id="UP001319200">
    <property type="component" value="Unassembled WGS sequence"/>
</dbReference>